<comment type="similarity">
    <text evidence="1">Belongs to the metallo-beta-lactamase superfamily.</text>
</comment>
<evidence type="ECO:0000256" key="2">
    <source>
        <dbReference type="ARBA" id="ARBA00022723"/>
    </source>
</evidence>
<reference evidence="8" key="2">
    <citation type="submission" date="2016-02" db="EMBL/GenBank/DDBJ databases">
        <authorList>
            <person name="Wen L."/>
            <person name="He K."/>
            <person name="Yang H."/>
        </authorList>
    </citation>
    <scope>NUCLEOTIDE SEQUENCE [LARGE SCALE GENOMIC DNA]</scope>
    <source>
        <strain evidence="8">JCM 15929</strain>
    </source>
</reference>
<evidence type="ECO:0000313" key="6">
    <source>
        <dbReference type="EMBL" id="KXO98370.1"/>
    </source>
</evidence>
<dbReference type="PANTHER" id="PTHR42978:SF3">
    <property type="entry name" value="BLR3078 PROTEIN"/>
    <property type="match status" value="1"/>
</dbReference>
<dbReference type="InterPro" id="IPR036866">
    <property type="entry name" value="RibonucZ/Hydroxyglut_hydro"/>
</dbReference>
<dbReference type="SUPFAM" id="SSF56281">
    <property type="entry name" value="Metallo-hydrolase/oxidoreductase"/>
    <property type="match status" value="1"/>
</dbReference>
<dbReference type="EMBL" id="LSRF01000058">
    <property type="protein sequence ID" value="KXP04121.1"/>
    <property type="molecule type" value="Genomic_DNA"/>
</dbReference>
<sequence>MRVHHLNCGTMRPPGTVPMVCHVLLVETNAGLVLVDTGLGTADIAHPNARLGASAPVIRPAFDDAETAVAQVRALGYSPADVTHIVATHLDSDHTGGIDDFPGAKVHVTTTEYRSAGLASGPAAALRYRPWRSSPAPATVTYDRFPVDWFGFPSAPLSAIDEDLLLVPLPGHTPGHAGVAVPTGDGWLLHCGDAFYHRAAVFGGHVPATLRLGQFVTATRRREARATRDRLAEAFSDGASNVTLVCAHDPVMYADAARGSIGG</sequence>
<dbReference type="AlphaFoldDB" id="A0A138A108"/>
<dbReference type="Proteomes" id="UP000070409">
    <property type="component" value="Unassembled WGS sequence"/>
</dbReference>
<evidence type="ECO:0000313" key="8">
    <source>
        <dbReference type="Proteomes" id="UP000070258"/>
    </source>
</evidence>
<evidence type="ECO:0000259" key="5">
    <source>
        <dbReference type="SMART" id="SM00849"/>
    </source>
</evidence>
<evidence type="ECO:0000256" key="1">
    <source>
        <dbReference type="ARBA" id="ARBA00007749"/>
    </source>
</evidence>
<evidence type="ECO:0000256" key="4">
    <source>
        <dbReference type="ARBA" id="ARBA00022833"/>
    </source>
</evidence>
<dbReference type="SMART" id="SM00849">
    <property type="entry name" value="Lactamase_B"/>
    <property type="match status" value="1"/>
</dbReference>
<keyword evidence="4" id="KW-0862">Zinc</keyword>
<reference evidence="6 9" key="1">
    <citation type="submission" date="2016-02" db="EMBL/GenBank/DDBJ databases">
        <authorList>
            <person name="Teng J.L."/>
            <person name="Tang Y."/>
            <person name="Huang Y."/>
            <person name="Guo F."/>
            <person name="Wei W."/>
            <person name="Chen J.H."/>
            <person name="Wong S.Y."/>
            <person name="Lau S.K."/>
            <person name="Woo P.C."/>
        </authorList>
    </citation>
    <scope>NUCLEOTIDE SEQUENCE [LARGE SCALE GENOMIC DNA]</scope>
    <source>
        <strain evidence="6 9">JCM 13375</strain>
    </source>
</reference>
<dbReference type="Proteomes" id="UP000070258">
    <property type="component" value="Unassembled WGS sequence"/>
</dbReference>
<dbReference type="GO" id="GO:0016787">
    <property type="term" value="F:hydrolase activity"/>
    <property type="evidence" value="ECO:0007669"/>
    <property type="project" value="UniProtKB-KW"/>
</dbReference>
<dbReference type="Pfam" id="PF00753">
    <property type="entry name" value="Lactamase_B"/>
    <property type="match status" value="1"/>
</dbReference>
<proteinExistence type="inferred from homology"/>
<reference evidence="7" key="3">
    <citation type="submission" date="2016-02" db="EMBL/GenBank/DDBJ databases">
        <authorList>
            <person name="Teng J.L."/>
            <person name="Yang Y."/>
            <person name="Huang Y."/>
            <person name="Guo F."/>
            <person name="Wei W."/>
            <person name="Chen J.H."/>
            <person name="Wong S.Y."/>
            <person name="Lau S.K."/>
            <person name="Woo P.C."/>
        </authorList>
    </citation>
    <scope>NUCLEOTIDE SEQUENCE</scope>
    <source>
        <strain evidence="7">JCM 15929</strain>
    </source>
</reference>
<organism evidence="7 8">
    <name type="scientific">Tsukamurella pseudospumae</name>
    <dbReference type="NCBI Taxonomy" id="239498"/>
    <lineage>
        <taxon>Bacteria</taxon>
        <taxon>Bacillati</taxon>
        <taxon>Actinomycetota</taxon>
        <taxon>Actinomycetes</taxon>
        <taxon>Mycobacteriales</taxon>
        <taxon>Tsukamurellaceae</taxon>
        <taxon>Tsukamurella</taxon>
    </lineage>
</organism>
<dbReference type="InterPro" id="IPR051013">
    <property type="entry name" value="MBL_superfamily_lactonases"/>
</dbReference>
<dbReference type="CDD" id="cd07742">
    <property type="entry name" value="metallo-hydrolase-like_MBL-fold"/>
    <property type="match status" value="1"/>
</dbReference>
<name>A0A138A108_9ACTN</name>
<dbReference type="Gene3D" id="3.60.15.10">
    <property type="entry name" value="Ribonuclease Z/Hydroxyacylglutathione hydrolase-like"/>
    <property type="match status" value="1"/>
</dbReference>
<evidence type="ECO:0000313" key="9">
    <source>
        <dbReference type="Proteomes" id="UP000070409"/>
    </source>
</evidence>
<dbReference type="STRING" id="239498.AXK60_14155"/>
<comment type="caution">
    <text evidence="7">The sequence shown here is derived from an EMBL/GenBank/DDBJ whole genome shotgun (WGS) entry which is preliminary data.</text>
</comment>
<keyword evidence="2" id="KW-0479">Metal-binding</keyword>
<evidence type="ECO:0000313" key="7">
    <source>
        <dbReference type="EMBL" id="KXP04121.1"/>
    </source>
</evidence>
<protein>
    <submittedName>
        <fullName evidence="7">MBL fold metallo-hydrolase</fullName>
    </submittedName>
</protein>
<dbReference type="PANTHER" id="PTHR42978">
    <property type="entry name" value="QUORUM-QUENCHING LACTONASE YTNP-RELATED-RELATED"/>
    <property type="match status" value="1"/>
</dbReference>
<keyword evidence="3" id="KW-0378">Hydrolase</keyword>
<gene>
    <name evidence="7" type="ORF">AXK60_14155</name>
    <name evidence="6" type="ORF">AXK61_19935</name>
</gene>
<dbReference type="GO" id="GO:0046872">
    <property type="term" value="F:metal ion binding"/>
    <property type="evidence" value="ECO:0007669"/>
    <property type="project" value="UniProtKB-KW"/>
</dbReference>
<accession>A0A138A108</accession>
<dbReference type="OrthoDB" id="3196337at2"/>
<feature type="domain" description="Metallo-beta-lactamase" evidence="5">
    <location>
        <begin position="20"/>
        <end position="248"/>
    </location>
</feature>
<evidence type="ECO:0000256" key="3">
    <source>
        <dbReference type="ARBA" id="ARBA00022801"/>
    </source>
</evidence>
<dbReference type="EMBL" id="LSRE01000013">
    <property type="protein sequence ID" value="KXO98370.1"/>
    <property type="molecule type" value="Genomic_DNA"/>
</dbReference>
<keyword evidence="9" id="KW-1185">Reference proteome</keyword>
<dbReference type="InterPro" id="IPR001279">
    <property type="entry name" value="Metallo-B-lactamas"/>
</dbReference>